<dbReference type="SUPFAM" id="SSF48403">
    <property type="entry name" value="Ankyrin repeat"/>
    <property type="match status" value="1"/>
</dbReference>
<dbReference type="InterPro" id="IPR038753">
    <property type="entry name" value="NFKBIL1"/>
</dbReference>
<dbReference type="Proteomes" id="UP000694569">
    <property type="component" value="Unplaced"/>
</dbReference>
<evidence type="ECO:0000313" key="10">
    <source>
        <dbReference type="Ensembl" id="ENSLLEP00000015424.1"/>
    </source>
</evidence>
<protein>
    <recommendedName>
        <fullName evidence="2">NF-kappa-B inhibitor-like protein 1</fullName>
    </recommendedName>
    <alternativeName>
        <fullName evidence="7">Inhibitor of kappa B-like protein</fullName>
    </alternativeName>
    <alternativeName>
        <fullName evidence="8">Nuclear factor of kappa light polypeptide gene enhancer in B-cells inhibitor-like 1</fullName>
    </alternativeName>
</protein>
<dbReference type="InterPro" id="IPR036770">
    <property type="entry name" value="Ankyrin_rpt-contain_sf"/>
</dbReference>
<feature type="region of interest" description="Disordered" evidence="9">
    <location>
        <begin position="202"/>
        <end position="294"/>
    </location>
</feature>
<dbReference type="PANTHER" id="PTHR15263:SF1">
    <property type="entry name" value="NF-KAPPA-B INHIBITOR-LIKE PROTEIN 1"/>
    <property type="match status" value="1"/>
</dbReference>
<evidence type="ECO:0000256" key="8">
    <source>
        <dbReference type="ARBA" id="ARBA00030802"/>
    </source>
</evidence>
<keyword evidence="4" id="KW-0677">Repeat</keyword>
<evidence type="ECO:0000256" key="5">
    <source>
        <dbReference type="ARBA" id="ARBA00023043"/>
    </source>
</evidence>
<keyword evidence="6" id="KW-0539">Nucleus</keyword>
<dbReference type="Pfam" id="PF00023">
    <property type="entry name" value="Ank"/>
    <property type="match status" value="1"/>
</dbReference>
<evidence type="ECO:0000256" key="4">
    <source>
        <dbReference type="ARBA" id="ARBA00022737"/>
    </source>
</evidence>
<dbReference type="InterPro" id="IPR002110">
    <property type="entry name" value="Ankyrin_rpt"/>
</dbReference>
<evidence type="ECO:0000313" key="11">
    <source>
        <dbReference type="Proteomes" id="UP000694569"/>
    </source>
</evidence>
<organism evidence="10 11">
    <name type="scientific">Leptobrachium leishanense</name>
    <name type="common">Leishan spiny toad</name>
    <dbReference type="NCBI Taxonomy" id="445787"/>
    <lineage>
        <taxon>Eukaryota</taxon>
        <taxon>Metazoa</taxon>
        <taxon>Chordata</taxon>
        <taxon>Craniata</taxon>
        <taxon>Vertebrata</taxon>
        <taxon>Euteleostomi</taxon>
        <taxon>Amphibia</taxon>
        <taxon>Batrachia</taxon>
        <taxon>Anura</taxon>
        <taxon>Pelobatoidea</taxon>
        <taxon>Megophryidae</taxon>
        <taxon>Leptobrachium</taxon>
    </lineage>
</organism>
<reference evidence="10" key="1">
    <citation type="submission" date="2025-08" db="UniProtKB">
        <authorList>
            <consortium name="Ensembl"/>
        </authorList>
    </citation>
    <scope>IDENTIFICATION</scope>
</reference>
<dbReference type="GO" id="GO:0005634">
    <property type="term" value="C:nucleus"/>
    <property type="evidence" value="ECO:0007669"/>
    <property type="project" value="UniProtKB-SubCell"/>
</dbReference>
<proteinExistence type="predicted"/>
<keyword evidence="11" id="KW-1185">Reference proteome</keyword>
<evidence type="ECO:0000256" key="2">
    <source>
        <dbReference type="ARBA" id="ARBA00014259"/>
    </source>
</evidence>
<evidence type="ECO:0000256" key="9">
    <source>
        <dbReference type="SAM" id="MobiDB-lite"/>
    </source>
</evidence>
<reference evidence="10" key="2">
    <citation type="submission" date="2025-09" db="UniProtKB">
        <authorList>
            <consortium name="Ensembl"/>
        </authorList>
    </citation>
    <scope>IDENTIFICATION</scope>
</reference>
<feature type="compositionally biased region" description="Basic and acidic residues" evidence="9">
    <location>
        <begin position="225"/>
        <end position="243"/>
    </location>
</feature>
<sequence length="423" mass="48185">MSFHRELRALRYIQRGDVLRLKSYIRRHRHLRLDEPLPGGQSLLHAACTIRGEACALLLLRKGADPLKRDAGGNNALHVAAMEAEKGEWTVYTDLVVPILKRCPKALDVLNHQGTTPRDILRRVEELMECNSRITARAGETPNDRSPSKEPMEWRDKLLAACMDEYDETLGYYEDDISDDLPEFETFETWADRIFREYQDKKYPSSAGLPNDRSQQVPGKGAQRNVEEQKYQERRLQKERELRQAQSERYQRRCQEVFGASGDGKPEDPEYPGSSHAEGTCASAMKGETSSNTDPRTGARLLGYSDIPWPVQGGTAVQMAQAIGAITDSSDREAYKRNLRAQRVTWHPDRFLQRCGDRLAAITPPLSLCPLHPIYLHHYKHLQSHQNNTLLQPSQYNPPITLSWYINPAIIISCRYSMVSSTL</sequence>
<dbReference type="PANTHER" id="PTHR15263">
    <property type="entry name" value="I-KAPPA-B-LIKE PROTEIN IKBL"/>
    <property type="match status" value="1"/>
</dbReference>
<dbReference type="GeneTree" id="ENSGT00390000013929"/>
<evidence type="ECO:0000256" key="6">
    <source>
        <dbReference type="ARBA" id="ARBA00023242"/>
    </source>
</evidence>
<name>A0A8C5MK02_9ANUR</name>
<keyword evidence="3" id="KW-0597">Phosphoprotein</keyword>
<gene>
    <name evidence="10" type="primary">NFKBIL1</name>
</gene>
<evidence type="ECO:0000256" key="1">
    <source>
        <dbReference type="ARBA" id="ARBA00004123"/>
    </source>
</evidence>
<dbReference type="AlphaFoldDB" id="A0A8C5MK02"/>
<dbReference type="GO" id="GO:0043124">
    <property type="term" value="P:negative regulation of canonical NF-kappaB signal transduction"/>
    <property type="evidence" value="ECO:0007669"/>
    <property type="project" value="InterPro"/>
</dbReference>
<evidence type="ECO:0000256" key="3">
    <source>
        <dbReference type="ARBA" id="ARBA00022553"/>
    </source>
</evidence>
<accession>A0A8C5MK02</accession>
<dbReference type="OrthoDB" id="412109at2759"/>
<evidence type="ECO:0000256" key="7">
    <source>
        <dbReference type="ARBA" id="ARBA00030621"/>
    </source>
</evidence>
<keyword evidence="5" id="KW-0040">ANK repeat</keyword>
<dbReference type="Gene3D" id="1.25.40.20">
    <property type="entry name" value="Ankyrin repeat-containing domain"/>
    <property type="match status" value="1"/>
</dbReference>
<comment type="subcellular location">
    <subcellularLocation>
        <location evidence="1">Nucleus</location>
    </subcellularLocation>
</comment>
<dbReference type="Ensembl" id="ENSLLET00000016011.1">
    <property type="protein sequence ID" value="ENSLLEP00000015424.1"/>
    <property type="gene ID" value="ENSLLEG00000009825.1"/>
</dbReference>